<name>A0A3M9MP36_9BACT</name>
<dbReference type="Pfam" id="PF05866">
    <property type="entry name" value="RusA"/>
    <property type="match status" value="1"/>
</dbReference>
<accession>A0A3M9MP36</accession>
<protein>
    <submittedName>
        <fullName evidence="1">RusA family crossover junction endodeoxyribonuclease</fullName>
    </submittedName>
</protein>
<keyword evidence="2" id="KW-1185">Reference proteome</keyword>
<organism evidence="1 2">
    <name type="scientific">Rufibacter latericius</name>
    <dbReference type="NCBI Taxonomy" id="2487040"/>
    <lineage>
        <taxon>Bacteria</taxon>
        <taxon>Pseudomonadati</taxon>
        <taxon>Bacteroidota</taxon>
        <taxon>Cytophagia</taxon>
        <taxon>Cytophagales</taxon>
        <taxon>Hymenobacteraceae</taxon>
        <taxon>Rufibacter</taxon>
    </lineage>
</organism>
<sequence length="113" mass="13268">MKQVIQGTCPSKSNCYRIGTKGLFKTAALTRYENMFYIQCNHYRNRNITDYFELHVDVFYPNQRADLDNSLKIVLDCLQKVKAIKNDNKCVKIVAQKFLDAKEPRIEFQLIEV</sequence>
<dbReference type="Proteomes" id="UP000272117">
    <property type="component" value="Unassembled WGS sequence"/>
</dbReference>
<dbReference type="EMBL" id="RJJD01000006">
    <property type="protein sequence ID" value="RNI26603.1"/>
    <property type="molecule type" value="Genomic_DNA"/>
</dbReference>
<dbReference type="SUPFAM" id="SSF103084">
    <property type="entry name" value="Holliday junction resolvase RusA"/>
    <property type="match status" value="1"/>
</dbReference>
<dbReference type="InterPro" id="IPR036614">
    <property type="entry name" value="RusA-like_sf"/>
</dbReference>
<dbReference type="AlphaFoldDB" id="A0A3M9MP36"/>
<evidence type="ECO:0000313" key="2">
    <source>
        <dbReference type="Proteomes" id="UP000272117"/>
    </source>
</evidence>
<dbReference type="GO" id="GO:0006310">
    <property type="term" value="P:DNA recombination"/>
    <property type="evidence" value="ECO:0007669"/>
    <property type="project" value="InterPro"/>
</dbReference>
<reference evidence="1 2" key="1">
    <citation type="submission" date="2018-11" db="EMBL/GenBank/DDBJ databases">
        <title>Rufibacter latericius sp. nov., isolated from water in Baiyang Lake.</title>
        <authorList>
            <person name="Yang Y."/>
        </authorList>
    </citation>
    <scope>NUCLEOTIDE SEQUENCE [LARGE SCALE GENOMIC DNA]</scope>
    <source>
        <strain evidence="1 2">R-22-1c-1</strain>
    </source>
</reference>
<dbReference type="Gene3D" id="3.30.1330.70">
    <property type="entry name" value="Holliday junction resolvase RusA"/>
    <property type="match status" value="1"/>
</dbReference>
<proteinExistence type="predicted"/>
<dbReference type="InterPro" id="IPR008822">
    <property type="entry name" value="Endonuclease_RusA-like"/>
</dbReference>
<comment type="caution">
    <text evidence="1">The sequence shown here is derived from an EMBL/GenBank/DDBJ whole genome shotgun (WGS) entry which is preliminary data.</text>
</comment>
<dbReference type="OrthoDB" id="1039819at2"/>
<dbReference type="GO" id="GO:0006281">
    <property type="term" value="P:DNA repair"/>
    <property type="evidence" value="ECO:0007669"/>
    <property type="project" value="InterPro"/>
</dbReference>
<dbReference type="GO" id="GO:0000287">
    <property type="term" value="F:magnesium ion binding"/>
    <property type="evidence" value="ECO:0007669"/>
    <property type="project" value="InterPro"/>
</dbReference>
<dbReference type="RefSeq" id="WP_123127086.1">
    <property type="nucleotide sequence ID" value="NZ_RJJD01000006.1"/>
</dbReference>
<evidence type="ECO:0000313" key="1">
    <source>
        <dbReference type="EMBL" id="RNI26603.1"/>
    </source>
</evidence>
<gene>
    <name evidence="1" type="ORF">EFB08_11330</name>
</gene>